<dbReference type="Proteomes" id="UP000260025">
    <property type="component" value="Unassembled WGS sequence"/>
</dbReference>
<dbReference type="Pfam" id="PF18134">
    <property type="entry name" value="AGS_C"/>
    <property type="match status" value="1"/>
</dbReference>
<dbReference type="AlphaFoldDB" id="A0A3E2VVE8"/>
<accession>A0A3E2VVE8</accession>
<evidence type="ECO:0000313" key="4">
    <source>
        <dbReference type="Proteomes" id="UP000260025"/>
    </source>
</evidence>
<dbReference type="CDD" id="cd05400">
    <property type="entry name" value="NT_2-5OAS_ClassI-CCAase"/>
    <property type="match status" value="1"/>
</dbReference>
<dbReference type="InterPro" id="IPR040511">
    <property type="entry name" value="AGS_C"/>
</dbReference>
<dbReference type="RefSeq" id="WP_117443387.1">
    <property type="nucleotide sequence ID" value="NZ_JAJFEN010000090.1"/>
</dbReference>
<feature type="domain" description="Adenylyl/Guanylyl and SMODS C-terminal sensor" evidence="2">
    <location>
        <begin position="348"/>
        <end position="467"/>
    </location>
</feature>
<proteinExistence type="predicted"/>
<dbReference type="Gene3D" id="3.30.460.10">
    <property type="entry name" value="Beta Polymerase, domain 2"/>
    <property type="match status" value="1"/>
</dbReference>
<comment type="caution">
    <text evidence="3">The sequence shown here is derived from an EMBL/GenBank/DDBJ whole genome shotgun (WGS) entry which is preliminary data.</text>
</comment>
<sequence length="477" mass="56122">MKYSSDILKLFDDIDVSDSDYEKAIARYKSIAHYLENSDVNKYKPNIYIQGSFKLGTAIKPLTEDGSYDIDLVCTFDKIQKNEITQSKLKNITGKVVKDYVESNNMKKEPNDGKRCWTITYVDEKNFHVDILPSLLNGKLKEIVITDKENRDYNIISNNWEVSNPKAYSEWFRQISQYKEYRQQYALANAKNIEEVPFYRIKTPLQRVVQLLKRHAEVMFENNMKLKPSSVIITTLVAKAYDKVSKQNQNFIDIIKKIISQLEHEINYINEKPCVLNPVDENENLSSKWSDENYFLEFQNWIKQLKFDFSVTYHIGNEKEEFNLIKRSMCKQKFSTEVEQSMELLPYHLKPKWEMNLWKKVEIKTIIYQNGFLPKKLSSGESVCKGINVRFEAISENIKLYDIYWQITNTGFEAQQANQLRGDFYNSELIEGKRIRKEFTSYTGKHYVEAFLVKDGCCVGKSNPFVIDVVPYKKYIF</sequence>
<evidence type="ECO:0000259" key="2">
    <source>
        <dbReference type="Pfam" id="PF18134"/>
    </source>
</evidence>
<keyword evidence="1" id="KW-0051">Antiviral defense</keyword>
<evidence type="ECO:0000256" key="1">
    <source>
        <dbReference type="ARBA" id="ARBA00023118"/>
    </source>
</evidence>
<organism evidence="3 4">
    <name type="scientific">Clostridium innocuum</name>
    <dbReference type="NCBI Taxonomy" id="1522"/>
    <lineage>
        <taxon>Bacteria</taxon>
        <taxon>Bacillati</taxon>
        <taxon>Bacillota</taxon>
        <taxon>Clostridia</taxon>
        <taxon>Eubacteriales</taxon>
        <taxon>Clostridiaceae</taxon>
        <taxon>Clostridium</taxon>
    </lineage>
</organism>
<gene>
    <name evidence="3" type="ORF">DXA38_12070</name>
</gene>
<dbReference type="EMBL" id="QVEV01000017">
    <property type="protein sequence ID" value="RGC14799.1"/>
    <property type="molecule type" value="Genomic_DNA"/>
</dbReference>
<dbReference type="SUPFAM" id="SSF81301">
    <property type="entry name" value="Nucleotidyltransferase"/>
    <property type="match status" value="1"/>
</dbReference>
<dbReference type="InterPro" id="IPR006116">
    <property type="entry name" value="NT_2-5OAS_ClassI-CCAase"/>
</dbReference>
<protein>
    <submittedName>
        <fullName evidence="3">Nucleotidyltransferase</fullName>
    </submittedName>
</protein>
<dbReference type="Pfam" id="PF18144">
    <property type="entry name" value="SMODS"/>
    <property type="match status" value="1"/>
</dbReference>
<dbReference type="GO" id="GO:0051607">
    <property type="term" value="P:defense response to virus"/>
    <property type="evidence" value="ECO:0007669"/>
    <property type="project" value="UniProtKB-KW"/>
</dbReference>
<dbReference type="InterPro" id="IPR043519">
    <property type="entry name" value="NT_sf"/>
</dbReference>
<dbReference type="GO" id="GO:0016779">
    <property type="term" value="F:nucleotidyltransferase activity"/>
    <property type="evidence" value="ECO:0007669"/>
    <property type="project" value="InterPro"/>
</dbReference>
<keyword evidence="3" id="KW-0808">Transferase</keyword>
<evidence type="ECO:0000313" key="3">
    <source>
        <dbReference type="EMBL" id="RGC14799.1"/>
    </source>
</evidence>
<reference evidence="3 4" key="1">
    <citation type="submission" date="2018-08" db="EMBL/GenBank/DDBJ databases">
        <title>A genome reference for cultivated species of the human gut microbiota.</title>
        <authorList>
            <person name="Zou Y."/>
            <person name="Xue W."/>
            <person name="Luo G."/>
        </authorList>
    </citation>
    <scope>NUCLEOTIDE SEQUENCE [LARGE SCALE GENOMIC DNA]</scope>
    <source>
        <strain evidence="3 4">OF01-2LB</strain>
    </source>
</reference>
<dbReference type="OrthoDB" id="7572058at2"/>
<name>A0A3E2VVE8_CLOIN</name>